<accession>A0A6G4ZU84</accession>
<keyword evidence="1" id="KW-0175">Coiled coil</keyword>
<reference evidence="2" key="1">
    <citation type="submission" date="2020-03" db="EMBL/GenBank/DDBJ databases">
        <title>A transcriptome and proteome of the tick Rhipicephalus microplus shaped by the genetic composition of its hosts and developmental stage.</title>
        <authorList>
            <person name="Garcia G.R."/>
            <person name="Ribeiro J.M.C."/>
            <person name="Maruyama S.R."/>
            <person name="Gardinasse L.G."/>
            <person name="Nelson K."/>
            <person name="Ferreira B.R."/>
            <person name="Andrade T.G."/>
            <person name="Santos I.K.F.M."/>
        </authorList>
    </citation>
    <scope>NUCLEOTIDE SEQUENCE</scope>
    <source>
        <strain evidence="2">NSGR</strain>
        <tissue evidence="2">Salivary glands</tissue>
    </source>
</reference>
<evidence type="ECO:0000313" key="2">
    <source>
        <dbReference type="EMBL" id="NIE42281.1"/>
    </source>
</evidence>
<evidence type="ECO:0000256" key="1">
    <source>
        <dbReference type="SAM" id="Coils"/>
    </source>
</evidence>
<sequence length="276" mass="32080">MEAWQDCCECCDKWTKKYKAFKAKLIQGSRQIVRAQQIEEEKKELKRKLKDKHELTQSLLDDCNGYKDKLLAKMEELESLKQLYSSTSTTLQQERDEARKAHQEAQTALECVEASMKQYQAFVKEHQEEETQAESKNKSLVNQVSVLQRKLQTCKEKAKEVRSENKKAMGWLRSFGELLKHPESWTSANLKQQEERLIAILQPEDEDLKLDSCQLEALLQTCASSTQEVTRSELIEMINEMKVPSLLLALPPSPKPILFLKLIRSPHCHQTHYHLH</sequence>
<feature type="coiled-coil region" evidence="1">
    <location>
        <begin position="32"/>
        <end position="164"/>
    </location>
</feature>
<dbReference type="VEuPathDB" id="VectorBase:LOC119185037"/>
<organism evidence="2">
    <name type="scientific">Rhipicephalus microplus</name>
    <name type="common">Cattle tick</name>
    <name type="synonym">Boophilus microplus</name>
    <dbReference type="NCBI Taxonomy" id="6941"/>
    <lineage>
        <taxon>Eukaryota</taxon>
        <taxon>Metazoa</taxon>
        <taxon>Ecdysozoa</taxon>
        <taxon>Arthropoda</taxon>
        <taxon>Chelicerata</taxon>
        <taxon>Arachnida</taxon>
        <taxon>Acari</taxon>
        <taxon>Parasitiformes</taxon>
        <taxon>Ixodida</taxon>
        <taxon>Ixodoidea</taxon>
        <taxon>Ixodidae</taxon>
        <taxon>Rhipicephalinae</taxon>
        <taxon>Rhipicephalus</taxon>
        <taxon>Boophilus</taxon>
    </lineage>
</organism>
<dbReference type="EMBL" id="GIKN01000008">
    <property type="protein sequence ID" value="NIE42281.1"/>
    <property type="molecule type" value="Transcribed_RNA"/>
</dbReference>
<dbReference type="OrthoDB" id="6513375at2759"/>
<proteinExistence type="predicted"/>
<protein>
    <submittedName>
        <fullName evidence="2">Uncharacterized protein</fullName>
    </submittedName>
</protein>
<name>A0A6G4ZU84_RHIMP</name>
<dbReference type="AlphaFoldDB" id="A0A6G4ZU84"/>